<sequence>MQSHIVQRATAFGLTLLTVLVGCSSPTRPSVSASGTVVVDGEPLSGAVITLEPMRGTTGPNASVPVFDGAFEIPASAALHGGTYRVHVAMIPAEILAGLPDPQSKSLPPAGAVIDPAFDADSNLTCQLIPDQTNTLTFAVKFLKR</sequence>
<dbReference type="RefSeq" id="WP_147868591.1">
    <property type="nucleotide sequence ID" value="NZ_CP036264.1"/>
</dbReference>
<name>A0A5B9MGJ1_9BACT</name>
<accession>A0A5B9MGJ1</accession>
<dbReference type="Proteomes" id="UP000321353">
    <property type="component" value="Chromosome"/>
</dbReference>
<protein>
    <recommendedName>
        <fullName evidence="3">Carboxypeptidase regulatory-like domain-containing protein</fullName>
    </recommendedName>
</protein>
<organism evidence="1 2">
    <name type="scientific">Stieleria maiorica</name>
    <dbReference type="NCBI Taxonomy" id="2795974"/>
    <lineage>
        <taxon>Bacteria</taxon>
        <taxon>Pseudomonadati</taxon>
        <taxon>Planctomycetota</taxon>
        <taxon>Planctomycetia</taxon>
        <taxon>Pirellulales</taxon>
        <taxon>Pirellulaceae</taxon>
        <taxon>Stieleria</taxon>
    </lineage>
</organism>
<gene>
    <name evidence="1" type="ORF">Mal15_32000</name>
</gene>
<reference evidence="1 2" key="1">
    <citation type="submission" date="2019-02" db="EMBL/GenBank/DDBJ databases">
        <title>Planctomycetal bacteria perform biofilm scaping via a novel small molecule.</title>
        <authorList>
            <person name="Jeske O."/>
            <person name="Boedeker C."/>
            <person name="Wiegand S."/>
            <person name="Breitling P."/>
            <person name="Kallscheuer N."/>
            <person name="Jogler M."/>
            <person name="Rohde M."/>
            <person name="Petersen J."/>
            <person name="Medema M.H."/>
            <person name="Surup F."/>
            <person name="Jogler C."/>
        </authorList>
    </citation>
    <scope>NUCLEOTIDE SEQUENCE [LARGE SCALE GENOMIC DNA]</scope>
    <source>
        <strain evidence="1 2">Mal15</strain>
    </source>
</reference>
<keyword evidence="2" id="KW-1185">Reference proteome</keyword>
<proteinExistence type="predicted"/>
<dbReference type="AlphaFoldDB" id="A0A5B9MGJ1"/>
<evidence type="ECO:0008006" key="3">
    <source>
        <dbReference type="Google" id="ProtNLM"/>
    </source>
</evidence>
<dbReference type="KEGG" id="smam:Mal15_32000"/>
<dbReference type="EMBL" id="CP036264">
    <property type="protein sequence ID" value="QEF99140.1"/>
    <property type="molecule type" value="Genomic_DNA"/>
</dbReference>
<evidence type="ECO:0000313" key="1">
    <source>
        <dbReference type="EMBL" id="QEF99140.1"/>
    </source>
</evidence>
<evidence type="ECO:0000313" key="2">
    <source>
        <dbReference type="Proteomes" id="UP000321353"/>
    </source>
</evidence>